<dbReference type="GO" id="GO:0016491">
    <property type="term" value="F:oxidoreductase activity"/>
    <property type="evidence" value="ECO:0007669"/>
    <property type="project" value="InterPro"/>
</dbReference>
<dbReference type="AlphaFoldDB" id="A0A498IUG5"/>
<dbReference type="Pfam" id="PF08031">
    <property type="entry name" value="BBE"/>
    <property type="match status" value="1"/>
</dbReference>
<evidence type="ECO:0000256" key="2">
    <source>
        <dbReference type="ARBA" id="ARBA00022827"/>
    </source>
</evidence>
<dbReference type="Proteomes" id="UP000290289">
    <property type="component" value="Chromosome 10"/>
</dbReference>
<dbReference type="InterPro" id="IPR012951">
    <property type="entry name" value="BBE"/>
</dbReference>
<dbReference type="PANTHER" id="PTHR32448">
    <property type="entry name" value="OS08G0158400 PROTEIN"/>
    <property type="match status" value="1"/>
</dbReference>
<organism evidence="4 5">
    <name type="scientific">Malus domestica</name>
    <name type="common">Apple</name>
    <name type="synonym">Pyrus malus</name>
    <dbReference type="NCBI Taxonomy" id="3750"/>
    <lineage>
        <taxon>Eukaryota</taxon>
        <taxon>Viridiplantae</taxon>
        <taxon>Streptophyta</taxon>
        <taxon>Embryophyta</taxon>
        <taxon>Tracheophyta</taxon>
        <taxon>Spermatophyta</taxon>
        <taxon>Magnoliopsida</taxon>
        <taxon>eudicotyledons</taxon>
        <taxon>Gunneridae</taxon>
        <taxon>Pentapetalae</taxon>
        <taxon>rosids</taxon>
        <taxon>fabids</taxon>
        <taxon>Rosales</taxon>
        <taxon>Rosaceae</taxon>
        <taxon>Amygdaloideae</taxon>
        <taxon>Maleae</taxon>
        <taxon>Malus</taxon>
    </lineage>
</organism>
<evidence type="ECO:0000313" key="4">
    <source>
        <dbReference type="EMBL" id="RXH86906.1"/>
    </source>
</evidence>
<dbReference type="Gene3D" id="3.40.462.20">
    <property type="match status" value="1"/>
</dbReference>
<keyword evidence="2" id="KW-0274">FAD</keyword>
<keyword evidence="1" id="KW-0285">Flavoprotein</keyword>
<protein>
    <recommendedName>
        <fullName evidence="3">Berberine/berberine-like domain-containing protein</fullName>
    </recommendedName>
</protein>
<name>A0A498IUG5_MALDO</name>
<comment type="caution">
    <text evidence="4">The sequence shown here is derived from an EMBL/GenBank/DDBJ whole genome shotgun (WGS) entry which is preliminary data.</text>
</comment>
<dbReference type="EMBL" id="RDQH01000336">
    <property type="protein sequence ID" value="RXH86906.1"/>
    <property type="molecule type" value="Genomic_DNA"/>
</dbReference>
<evidence type="ECO:0000313" key="5">
    <source>
        <dbReference type="Proteomes" id="UP000290289"/>
    </source>
</evidence>
<proteinExistence type="predicted"/>
<sequence length="151" mass="16889">MSKNKCQGQVLKDVGTEKASADIQSNPYGGKTSEISELETSFPHRAGNKYKIHYSVNWNDEGVKAADGNTDLIKRVYEFDSLCVKVNKVDVDLGTNGNGNASRSEARVWGTKYFKGSFDRLVQVRSAVDPGNFLKENARDVILSFWFRPVY</sequence>
<evidence type="ECO:0000256" key="1">
    <source>
        <dbReference type="ARBA" id="ARBA00022630"/>
    </source>
</evidence>
<accession>A0A498IUG5</accession>
<feature type="domain" description="Berberine/berberine-like" evidence="3">
    <location>
        <begin position="86"/>
        <end position="135"/>
    </location>
</feature>
<gene>
    <name evidence="4" type="ORF">DVH24_022179</name>
</gene>
<keyword evidence="5" id="KW-1185">Reference proteome</keyword>
<evidence type="ECO:0000259" key="3">
    <source>
        <dbReference type="Pfam" id="PF08031"/>
    </source>
</evidence>
<reference evidence="4 5" key="1">
    <citation type="submission" date="2018-10" db="EMBL/GenBank/DDBJ databases">
        <title>A high-quality apple genome assembly.</title>
        <authorList>
            <person name="Hu J."/>
        </authorList>
    </citation>
    <scope>NUCLEOTIDE SEQUENCE [LARGE SCALE GENOMIC DNA]</scope>
    <source>
        <strain evidence="5">cv. HFTH1</strain>
        <tissue evidence="4">Young leaf</tissue>
    </source>
</reference>
<dbReference type="GO" id="GO:0050660">
    <property type="term" value="F:flavin adenine dinucleotide binding"/>
    <property type="evidence" value="ECO:0007669"/>
    <property type="project" value="InterPro"/>
</dbReference>